<comment type="function">
    <text evidence="10">Catalyzes the reduction of fatty acyl-CoA to fatty alcohols.</text>
</comment>
<accession>A0A9N9N0D7</accession>
<evidence type="ECO:0000256" key="9">
    <source>
        <dbReference type="ARBA" id="ARBA00052530"/>
    </source>
</evidence>
<dbReference type="CDD" id="cd09071">
    <property type="entry name" value="FAR_C"/>
    <property type="match status" value="1"/>
</dbReference>
<dbReference type="InterPro" id="IPR013120">
    <property type="entry name" value="FAR_NAD-bd"/>
</dbReference>
<feature type="transmembrane region" description="Helical" evidence="10">
    <location>
        <begin position="352"/>
        <end position="375"/>
    </location>
</feature>
<comment type="similarity">
    <text evidence="2 10">Belongs to the fatty acyl-CoA reductase family.</text>
</comment>
<reference evidence="13" key="1">
    <citation type="submission" date="2022-01" db="EMBL/GenBank/DDBJ databases">
        <authorList>
            <person name="King R."/>
        </authorList>
    </citation>
    <scope>NUCLEOTIDE SEQUENCE</scope>
</reference>
<feature type="domain" description="Thioester reductase (TE)" evidence="12">
    <location>
        <begin position="17"/>
        <end position="284"/>
    </location>
</feature>
<gene>
    <name evidence="13" type="ORF">CEUTPL_LOCUS13140</name>
</gene>
<evidence type="ECO:0000259" key="11">
    <source>
        <dbReference type="Pfam" id="PF03015"/>
    </source>
</evidence>
<dbReference type="AlphaFoldDB" id="A0A9N9N0D7"/>
<evidence type="ECO:0000256" key="10">
    <source>
        <dbReference type="RuleBase" id="RU363097"/>
    </source>
</evidence>
<evidence type="ECO:0000256" key="7">
    <source>
        <dbReference type="ARBA" id="ARBA00023098"/>
    </source>
</evidence>
<dbReference type="GO" id="GO:0016020">
    <property type="term" value="C:membrane"/>
    <property type="evidence" value="ECO:0007669"/>
    <property type="project" value="UniProtKB-SubCell"/>
</dbReference>
<dbReference type="GO" id="GO:0005777">
    <property type="term" value="C:peroxisome"/>
    <property type="evidence" value="ECO:0007669"/>
    <property type="project" value="TreeGrafter"/>
</dbReference>
<evidence type="ECO:0000256" key="5">
    <source>
        <dbReference type="ARBA" id="ARBA00022857"/>
    </source>
</evidence>
<keyword evidence="3 10" id="KW-0444">Lipid biosynthesis</keyword>
<proteinExistence type="inferred from homology"/>
<evidence type="ECO:0000256" key="1">
    <source>
        <dbReference type="ARBA" id="ARBA00004141"/>
    </source>
</evidence>
<evidence type="ECO:0000259" key="12">
    <source>
        <dbReference type="Pfam" id="PF07993"/>
    </source>
</evidence>
<evidence type="ECO:0000313" key="13">
    <source>
        <dbReference type="EMBL" id="CAG9772735.1"/>
    </source>
</evidence>
<dbReference type="InterPro" id="IPR036291">
    <property type="entry name" value="NAD(P)-bd_dom_sf"/>
</dbReference>
<dbReference type="Proteomes" id="UP001152799">
    <property type="component" value="Chromosome 8"/>
</dbReference>
<comment type="catalytic activity">
    <reaction evidence="9 10">
        <text>a long-chain fatty acyl-CoA + 2 NADPH + 2 H(+) = a long-chain primary fatty alcohol + 2 NADP(+) + CoA</text>
        <dbReference type="Rhea" id="RHEA:52716"/>
        <dbReference type="ChEBI" id="CHEBI:15378"/>
        <dbReference type="ChEBI" id="CHEBI:57287"/>
        <dbReference type="ChEBI" id="CHEBI:57783"/>
        <dbReference type="ChEBI" id="CHEBI:58349"/>
        <dbReference type="ChEBI" id="CHEBI:77396"/>
        <dbReference type="ChEBI" id="CHEBI:83139"/>
        <dbReference type="EC" id="1.2.1.84"/>
    </reaction>
</comment>
<evidence type="ECO:0000256" key="6">
    <source>
        <dbReference type="ARBA" id="ARBA00022989"/>
    </source>
</evidence>
<evidence type="ECO:0000256" key="3">
    <source>
        <dbReference type="ARBA" id="ARBA00022516"/>
    </source>
</evidence>
<keyword evidence="7 10" id="KW-0443">Lipid metabolism</keyword>
<dbReference type="GO" id="GO:0080019">
    <property type="term" value="F:alcohol-forming very long-chain fatty acyl-CoA reductase activity"/>
    <property type="evidence" value="ECO:0007669"/>
    <property type="project" value="InterPro"/>
</dbReference>
<dbReference type="SUPFAM" id="SSF51735">
    <property type="entry name" value="NAD(P)-binding Rossmann-fold domains"/>
    <property type="match status" value="1"/>
</dbReference>
<feature type="domain" description="Fatty acyl-CoA reductase C-terminal" evidence="11">
    <location>
        <begin position="361"/>
        <end position="453"/>
    </location>
</feature>
<name>A0A9N9N0D7_9CUCU</name>
<protein>
    <recommendedName>
        <fullName evidence="10">Fatty acyl-CoA reductase</fullName>
        <ecNumber evidence="10">1.2.1.84</ecNumber>
    </recommendedName>
</protein>
<feature type="transmembrane region" description="Helical" evidence="10">
    <location>
        <begin position="474"/>
        <end position="499"/>
    </location>
</feature>
<dbReference type="CDD" id="cd05236">
    <property type="entry name" value="FAR-N_SDR_e"/>
    <property type="match status" value="1"/>
</dbReference>
<evidence type="ECO:0000313" key="14">
    <source>
        <dbReference type="Proteomes" id="UP001152799"/>
    </source>
</evidence>
<dbReference type="EC" id="1.2.1.84" evidence="10"/>
<dbReference type="Gene3D" id="3.40.50.720">
    <property type="entry name" value="NAD(P)-binding Rossmann-like Domain"/>
    <property type="match status" value="1"/>
</dbReference>
<sequence>MEESQIKKFYKGANVFITGGTGFMGKALIEKILRDTEVESIYVLIREKKGKTAHMRIDSLFDDVIFDRVKSLKPKCRNKIEAIPGDCSIAGLGLSITDRQKLISDINIVLHVAATVNFNEQIQLAYNINVNGVRDVLNLSREMRNLKSVVHVSTAYSNCQRTQIDEKIYDHPLKCSSIEAVLEKMTEHETNMCTKQILGDWPNTYTFTKALAESAIKDLAGDLPIGIFRPGIVVSTYKEPVPGWIDNLYGPTGVAVGTISGVLRVFPCDPHKTAELVPVDTCVAGLVAAAWDVAERKEERSAENIPVYNYVSSPENPISWMEFVKLNYIHGPRYTPSNAIWYPYSVITTNPIFYWILKLVLHILPAIFLDLGALLTGGKARMLGLYKKIHTFTEVLQWFSTREWQFSNKNTQNLWRKMNKTDQELFPMSITTVSWLIFYRNYVKGVRKYLLKESDSSLVDSRAKTRRFRIAHKTLTFITMGIASTFVFSLISRMINFIFG</sequence>
<dbReference type="PANTHER" id="PTHR11011">
    <property type="entry name" value="MALE STERILITY PROTEIN 2-RELATED"/>
    <property type="match status" value="1"/>
</dbReference>
<evidence type="ECO:0000256" key="8">
    <source>
        <dbReference type="ARBA" id="ARBA00023136"/>
    </source>
</evidence>
<keyword evidence="10" id="KW-0560">Oxidoreductase</keyword>
<dbReference type="PANTHER" id="PTHR11011:SF60">
    <property type="entry name" value="FATTY ACYL-COA REDUCTASE-RELATED"/>
    <property type="match status" value="1"/>
</dbReference>
<dbReference type="InterPro" id="IPR033640">
    <property type="entry name" value="FAR_C"/>
</dbReference>
<evidence type="ECO:0000256" key="4">
    <source>
        <dbReference type="ARBA" id="ARBA00022692"/>
    </source>
</evidence>
<comment type="subcellular location">
    <subcellularLocation>
        <location evidence="1">Membrane</location>
        <topology evidence="1">Multi-pass membrane protein</topology>
    </subcellularLocation>
</comment>
<keyword evidence="14" id="KW-1185">Reference proteome</keyword>
<dbReference type="InterPro" id="IPR026055">
    <property type="entry name" value="FAR"/>
</dbReference>
<dbReference type="GO" id="GO:0035336">
    <property type="term" value="P:long-chain fatty-acyl-CoA metabolic process"/>
    <property type="evidence" value="ECO:0007669"/>
    <property type="project" value="TreeGrafter"/>
</dbReference>
<keyword evidence="4 10" id="KW-0812">Transmembrane</keyword>
<keyword evidence="8 10" id="KW-0472">Membrane</keyword>
<dbReference type="OrthoDB" id="429813at2759"/>
<evidence type="ECO:0000256" key="2">
    <source>
        <dbReference type="ARBA" id="ARBA00005928"/>
    </source>
</evidence>
<dbReference type="FunFam" id="3.40.50.720:FF:000143">
    <property type="entry name" value="Fatty acyl-CoA reductase"/>
    <property type="match status" value="1"/>
</dbReference>
<keyword evidence="5 10" id="KW-0521">NADP</keyword>
<dbReference type="EMBL" id="OU892284">
    <property type="protein sequence ID" value="CAG9772735.1"/>
    <property type="molecule type" value="Genomic_DNA"/>
</dbReference>
<keyword evidence="6 10" id="KW-1133">Transmembrane helix</keyword>
<organism evidence="13 14">
    <name type="scientific">Ceutorhynchus assimilis</name>
    <name type="common">cabbage seed weevil</name>
    <dbReference type="NCBI Taxonomy" id="467358"/>
    <lineage>
        <taxon>Eukaryota</taxon>
        <taxon>Metazoa</taxon>
        <taxon>Ecdysozoa</taxon>
        <taxon>Arthropoda</taxon>
        <taxon>Hexapoda</taxon>
        <taxon>Insecta</taxon>
        <taxon>Pterygota</taxon>
        <taxon>Neoptera</taxon>
        <taxon>Endopterygota</taxon>
        <taxon>Coleoptera</taxon>
        <taxon>Polyphaga</taxon>
        <taxon>Cucujiformia</taxon>
        <taxon>Curculionidae</taxon>
        <taxon>Ceutorhynchinae</taxon>
        <taxon>Ceutorhynchus</taxon>
    </lineage>
</organism>
<dbReference type="Pfam" id="PF03015">
    <property type="entry name" value="Sterile"/>
    <property type="match status" value="1"/>
</dbReference>
<dbReference type="Pfam" id="PF07993">
    <property type="entry name" value="NAD_binding_4"/>
    <property type="match status" value="1"/>
</dbReference>
<dbReference type="GO" id="GO:0102965">
    <property type="term" value="F:alcohol-forming long-chain fatty acyl-CoA reductase activity"/>
    <property type="evidence" value="ECO:0007669"/>
    <property type="project" value="UniProtKB-EC"/>
</dbReference>